<reference evidence="6" key="1">
    <citation type="submission" date="2019-10" db="EMBL/GenBank/DDBJ databases">
        <title>Short sand fly seasons in Tbilisi, Georgia, hinder development of host immunity to saliva of the visceral leishmaniasis vector Phlebotomus kandelakii.</title>
        <authorList>
            <person name="Oliveira F."/>
            <person name="Giorgobiani E."/>
            <person name="Guimaraes-Costa A.B."/>
            <person name="Abdeladhim M."/>
            <person name="Oristian J."/>
            <person name="Tskhvaradze L."/>
            <person name="Tsertsvadze N."/>
            <person name="Zakalashvili M."/>
            <person name="Valenzuela J.G."/>
            <person name="Kamhawi S."/>
        </authorList>
    </citation>
    <scope>NUCLEOTIDE SEQUENCE</scope>
    <source>
        <strain evidence="6">Wild-capture in Tbilisi</strain>
        <tissue evidence="6">Salivary glands</tissue>
    </source>
</reference>
<feature type="compositionally biased region" description="Low complexity" evidence="5">
    <location>
        <begin position="192"/>
        <end position="209"/>
    </location>
</feature>
<feature type="compositionally biased region" description="Low complexity" evidence="5">
    <location>
        <begin position="86"/>
        <end position="96"/>
    </location>
</feature>
<sequence length="291" mass="31411">MINDFDDDPFFGHHLRSMRQMSNMMNSLLSDPFGMFGGFDGLGGGAPALMGGGQTALTPFGFPNINRLLASPGSFMPNHHPGMQSYSSSSYMSMTSGPDGRPHVYQASSSTKTGPGGLCETQKTEQDSRTGIKKMAIGHHIGERAHVIEREQNARTGSEEERQDYINLDEDDAEDFNREFISKSRSMLAINGGASSTAGQSSQRELLALPAPPPRASQSTSAVYSGARSRRPRASLASPRRALRTPTSSPLTLPPASATSIHPHPYNSSASRRHRPMKGASSNHHPHHEAQ</sequence>
<evidence type="ECO:0000256" key="1">
    <source>
        <dbReference type="ARBA" id="ARBA00004496"/>
    </source>
</evidence>
<evidence type="ECO:0000256" key="5">
    <source>
        <dbReference type="SAM" id="MobiDB-lite"/>
    </source>
</evidence>
<feature type="compositionally biased region" description="Low complexity" evidence="5">
    <location>
        <begin position="234"/>
        <end position="260"/>
    </location>
</feature>
<proteinExistence type="inferred from homology"/>
<dbReference type="Pfam" id="PF10248">
    <property type="entry name" value="Mlf1IP"/>
    <property type="match status" value="1"/>
</dbReference>
<organism evidence="6">
    <name type="scientific">Phlebotomus kandelakii</name>
    <dbReference type="NCBI Taxonomy" id="1109342"/>
    <lineage>
        <taxon>Eukaryota</taxon>
        <taxon>Metazoa</taxon>
        <taxon>Ecdysozoa</taxon>
        <taxon>Arthropoda</taxon>
        <taxon>Hexapoda</taxon>
        <taxon>Insecta</taxon>
        <taxon>Pterygota</taxon>
        <taxon>Neoptera</taxon>
        <taxon>Endopterygota</taxon>
        <taxon>Diptera</taxon>
        <taxon>Nematocera</taxon>
        <taxon>Psychodoidea</taxon>
        <taxon>Psychodidae</taxon>
        <taxon>Phlebotomus</taxon>
        <taxon>Larroussius</taxon>
    </lineage>
</organism>
<evidence type="ECO:0000256" key="2">
    <source>
        <dbReference type="ARBA" id="ARBA00008332"/>
    </source>
</evidence>
<evidence type="ECO:0000313" key="6">
    <source>
        <dbReference type="EMBL" id="NBJ60754.1"/>
    </source>
</evidence>
<keyword evidence="3" id="KW-0963">Cytoplasm</keyword>
<comment type="similarity">
    <text evidence="2">Belongs to the MLF family.</text>
</comment>
<evidence type="ECO:0000256" key="4">
    <source>
        <dbReference type="ARBA" id="ARBA00022553"/>
    </source>
</evidence>
<protein>
    <submittedName>
        <fullName evidence="6">Putative myeloid leukemia factor</fullName>
    </submittedName>
</protein>
<evidence type="ECO:0000256" key="3">
    <source>
        <dbReference type="ARBA" id="ARBA00022490"/>
    </source>
</evidence>
<dbReference type="GO" id="GO:0005737">
    <property type="term" value="C:cytoplasm"/>
    <property type="evidence" value="ECO:0007669"/>
    <property type="project" value="UniProtKB-SubCell"/>
</dbReference>
<dbReference type="AlphaFoldDB" id="A0A6B2EBI9"/>
<feature type="compositionally biased region" description="Basic and acidic residues" evidence="5">
    <location>
        <begin position="140"/>
        <end position="164"/>
    </location>
</feature>
<feature type="region of interest" description="Disordered" evidence="5">
    <location>
        <begin position="192"/>
        <end position="291"/>
    </location>
</feature>
<feature type="region of interest" description="Disordered" evidence="5">
    <location>
        <begin position="86"/>
        <end position="171"/>
    </location>
</feature>
<comment type="subcellular location">
    <subcellularLocation>
        <location evidence="1">Cytoplasm</location>
    </subcellularLocation>
</comment>
<dbReference type="InterPro" id="IPR019376">
    <property type="entry name" value="Myeloid_leukemia_factor"/>
</dbReference>
<dbReference type="PANTHER" id="PTHR13105">
    <property type="entry name" value="MYELOID LEUKEMIA FACTOR"/>
    <property type="match status" value="1"/>
</dbReference>
<keyword evidence="4" id="KW-0597">Phosphoprotein</keyword>
<name>A0A6B2EBI9_9DIPT</name>
<accession>A0A6B2EBI9</accession>
<dbReference type="EMBL" id="GIFK01003051">
    <property type="protein sequence ID" value="NBJ60754.1"/>
    <property type="molecule type" value="Transcribed_RNA"/>
</dbReference>